<accession>A0A8S9X4J5</accession>
<sequence>MKQKVVRGRRDGRRKYSPITLALALDDVRQGLSLRIVSSKYDSEIISHKCHCGKTFTHYHDLKSHKKGNCINKYNKCVCGKVFKTFKELKLHEAVTHHVIDLDARDHIEEVLAHEEVTAGRVIGAIRINEIKKNYKV</sequence>
<reference evidence="1" key="1">
    <citation type="journal article" date="2021" name="Mol. Ecol. Resour.">
        <title>Apolygus lucorum genome provides insights into omnivorousness and mesophyll feeding.</title>
        <authorList>
            <person name="Liu Y."/>
            <person name="Liu H."/>
            <person name="Wang H."/>
            <person name="Huang T."/>
            <person name="Liu B."/>
            <person name="Yang B."/>
            <person name="Yin L."/>
            <person name="Li B."/>
            <person name="Zhang Y."/>
            <person name="Zhang S."/>
            <person name="Jiang F."/>
            <person name="Zhang X."/>
            <person name="Ren Y."/>
            <person name="Wang B."/>
            <person name="Wang S."/>
            <person name="Lu Y."/>
            <person name="Wu K."/>
            <person name="Fan W."/>
            <person name="Wang G."/>
        </authorList>
    </citation>
    <scope>NUCLEOTIDE SEQUENCE</scope>
    <source>
        <strain evidence="1">12Hb</strain>
    </source>
</reference>
<evidence type="ECO:0000313" key="2">
    <source>
        <dbReference type="Proteomes" id="UP000466442"/>
    </source>
</evidence>
<dbReference type="OrthoDB" id="4748970at2759"/>
<proteinExistence type="predicted"/>
<keyword evidence="2" id="KW-1185">Reference proteome</keyword>
<evidence type="ECO:0008006" key="3">
    <source>
        <dbReference type="Google" id="ProtNLM"/>
    </source>
</evidence>
<dbReference type="EMBL" id="WIXP02000011">
    <property type="protein sequence ID" value="KAF6203006.1"/>
    <property type="molecule type" value="Genomic_DNA"/>
</dbReference>
<dbReference type="AlphaFoldDB" id="A0A8S9X4J5"/>
<name>A0A8S9X4J5_APOLU</name>
<dbReference type="Proteomes" id="UP000466442">
    <property type="component" value="Unassembled WGS sequence"/>
</dbReference>
<gene>
    <name evidence="1" type="ORF">GE061_003418</name>
</gene>
<protein>
    <recommendedName>
        <fullName evidence="3">C2H2-type domain-containing protein</fullName>
    </recommendedName>
</protein>
<comment type="caution">
    <text evidence="1">The sequence shown here is derived from an EMBL/GenBank/DDBJ whole genome shotgun (WGS) entry which is preliminary data.</text>
</comment>
<evidence type="ECO:0000313" key="1">
    <source>
        <dbReference type="EMBL" id="KAF6203006.1"/>
    </source>
</evidence>
<organism evidence="1 2">
    <name type="scientific">Apolygus lucorum</name>
    <name type="common">Small green plant bug</name>
    <name type="synonym">Lygocoris lucorum</name>
    <dbReference type="NCBI Taxonomy" id="248454"/>
    <lineage>
        <taxon>Eukaryota</taxon>
        <taxon>Metazoa</taxon>
        <taxon>Ecdysozoa</taxon>
        <taxon>Arthropoda</taxon>
        <taxon>Hexapoda</taxon>
        <taxon>Insecta</taxon>
        <taxon>Pterygota</taxon>
        <taxon>Neoptera</taxon>
        <taxon>Paraneoptera</taxon>
        <taxon>Hemiptera</taxon>
        <taxon>Heteroptera</taxon>
        <taxon>Panheteroptera</taxon>
        <taxon>Cimicomorpha</taxon>
        <taxon>Miridae</taxon>
        <taxon>Mirini</taxon>
        <taxon>Apolygus</taxon>
    </lineage>
</organism>